<evidence type="ECO:0000256" key="5">
    <source>
        <dbReference type="ARBA" id="ARBA00022989"/>
    </source>
</evidence>
<comment type="similarity">
    <text evidence="11">Belongs to the COX15/CtaA family. Type 1 subfamily.</text>
</comment>
<dbReference type="GO" id="GO:0005886">
    <property type="term" value="C:plasma membrane"/>
    <property type="evidence" value="ECO:0007669"/>
    <property type="project" value="UniProtKB-SubCell"/>
</dbReference>
<evidence type="ECO:0000256" key="1">
    <source>
        <dbReference type="ARBA" id="ARBA00004141"/>
    </source>
</evidence>
<reference evidence="12 13" key="1">
    <citation type="submission" date="2019-06" db="EMBL/GenBank/DDBJ databases">
        <title>Cerasibacillus sp. nov., isolated from maize field.</title>
        <authorList>
            <person name="Lin S.-Y."/>
            <person name="Tsai C.-F."/>
            <person name="Young C.-C."/>
        </authorList>
    </citation>
    <scope>NUCLEOTIDE SEQUENCE [LARGE SCALE GENOMIC DNA]</scope>
    <source>
        <strain evidence="12 13">CC-CFT480</strain>
    </source>
</reference>
<comment type="catalytic activity">
    <reaction evidence="11">
        <text>Fe(II)-heme o + 2 A + H2O = Fe(II)-heme a + 2 AH2</text>
        <dbReference type="Rhea" id="RHEA:63388"/>
        <dbReference type="ChEBI" id="CHEBI:13193"/>
        <dbReference type="ChEBI" id="CHEBI:15377"/>
        <dbReference type="ChEBI" id="CHEBI:17499"/>
        <dbReference type="ChEBI" id="CHEBI:60530"/>
        <dbReference type="ChEBI" id="CHEBI:61715"/>
        <dbReference type="EC" id="1.17.99.9"/>
    </reaction>
</comment>
<accession>A0A5C8P2Q3</accession>
<dbReference type="Pfam" id="PF02628">
    <property type="entry name" value="COX15-CtaA"/>
    <property type="match status" value="1"/>
</dbReference>
<evidence type="ECO:0000256" key="2">
    <source>
        <dbReference type="ARBA" id="ARBA00022475"/>
    </source>
</evidence>
<evidence type="ECO:0000256" key="4">
    <source>
        <dbReference type="ARBA" id="ARBA00022723"/>
    </source>
</evidence>
<keyword evidence="4 11" id="KW-0479">Metal-binding</keyword>
<dbReference type="HAMAP" id="MF_01664">
    <property type="entry name" value="HemeA_synth_type1"/>
    <property type="match status" value="1"/>
</dbReference>
<comment type="function">
    <text evidence="11">Catalyzes the conversion of heme O to heme A by two successive hydroxylations of the methyl group at C8. The first hydroxylation forms heme I, the second hydroxylation results in an unstable dihydroxymethyl group, which spontaneously dehydrates, resulting in the formyl group of heme A.</text>
</comment>
<dbReference type="UniPathway" id="UPA00269">
    <property type="reaction ID" value="UER00713"/>
</dbReference>
<keyword evidence="9 11" id="KW-0472">Membrane</keyword>
<gene>
    <name evidence="11" type="primary">ctaA</name>
    <name evidence="12" type="ORF">FHP05_00690</name>
</gene>
<comment type="pathway">
    <text evidence="11">Porphyrin-containing compound metabolism; heme A biosynthesis; heme A from heme O: step 1/1.</text>
</comment>
<feature type="binding site" description="axial binding residue" evidence="11">
    <location>
        <position position="278"/>
    </location>
    <ligand>
        <name>heme</name>
        <dbReference type="ChEBI" id="CHEBI:30413"/>
    </ligand>
    <ligandPart>
        <name>Fe</name>
        <dbReference type="ChEBI" id="CHEBI:18248"/>
    </ligandPart>
</feature>
<evidence type="ECO:0000256" key="11">
    <source>
        <dbReference type="HAMAP-Rule" id="MF_01664"/>
    </source>
</evidence>
<sequence length="305" mass="34101">MVRTLKWLSVTASIIMVFILMGGALVTKTDSGDGCGKSWPLCHGELIPSEITPELIIELSHRVVSGIGGIVILALAYLAWKHIGHIREVKFLSFVSVLFLILQGLIGAAAVRWGQSDFVLALHFGISLISFASVFLLSLLIFEVDKKLDTENLFIRKKHRIEIYLLTIYTLIAVYTGALVRHTNANLVCADWPFCFNDSPFAISDYSFEQAVQMGHRFIAGILFLWTITFFVRMMKQYRDNQVMYGGSIFMIILITLQVIFGALIIFTSLNLGVALLHALVISCFFALLCYFILLSSRSASEESK</sequence>
<comment type="cofactor">
    <cofactor evidence="11">
        <name>heme b</name>
        <dbReference type="ChEBI" id="CHEBI:60344"/>
    </cofactor>
</comment>
<dbReference type="OrthoDB" id="9816428at2"/>
<keyword evidence="2 11" id="KW-1003">Cell membrane</keyword>
<dbReference type="InterPro" id="IPR050450">
    <property type="entry name" value="COX15/CtaA_HemeA_synthase"/>
</dbReference>
<evidence type="ECO:0000256" key="7">
    <source>
        <dbReference type="ARBA" id="ARBA00023004"/>
    </source>
</evidence>
<evidence type="ECO:0000256" key="9">
    <source>
        <dbReference type="ARBA" id="ARBA00023136"/>
    </source>
</evidence>
<feature type="transmembrane region" description="Helical" evidence="11">
    <location>
        <begin position="273"/>
        <end position="295"/>
    </location>
</feature>
<keyword evidence="13" id="KW-1185">Reference proteome</keyword>
<feature type="transmembrane region" description="Helical" evidence="11">
    <location>
        <begin position="244"/>
        <end position="267"/>
    </location>
</feature>
<evidence type="ECO:0000256" key="10">
    <source>
        <dbReference type="ARBA" id="ARBA00023157"/>
    </source>
</evidence>
<keyword evidence="5 11" id="KW-1133">Transmembrane helix</keyword>
<dbReference type="PANTHER" id="PTHR35457">
    <property type="entry name" value="HEME A SYNTHASE"/>
    <property type="match status" value="1"/>
</dbReference>
<feature type="transmembrane region" description="Helical" evidence="11">
    <location>
        <begin position="7"/>
        <end position="26"/>
    </location>
</feature>
<protein>
    <recommendedName>
        <fullName evidence="11">Heme A synthase</fullName>
        <shortName evidence="11">HAS</shortName>
        <ecNumber evidence="11">1.17.99.9</ecNumber>
    </recommendedName>
    <alternativeName>
        <fullName evidence="11">Cytochrome aa3-controlling protein</fullName>
    </alternativeName>
</protein>
<evidence type="ECO:0000313" key="13">
    <source>
        <dbReference type="Proteomes" id="UP000321574"/>
    </source>
</evidence>
<feature type="binding site" description="axial binding residue" evidence="11">
    <location>
        <position position="216"/>
    </location>
    <ligand>
        <name>heme</name>
        <dbReference type="ChEBI" id="CHEBI:30413"/>
    </ligand>
    <ligandPart>
        <name>Fe</name>
        <dbReference type="ChEBI" id="CHEBI:18248"/>
    </ligandPart>
</feature>
<evidence type="ECO:0000313" key="12">
    <source>
        <dbReference type="EMBL" id="TXL67567.1"/>
    </source>
</evidence>
<dbReference type="EMBL" id="VDUW01000001">
    <property type="protein sequence ID" value="TXL67567.1"/>
    <property type="molecule type" value="Genomic_DNA"/>
</dbReference>
<dbReference type="GO" id="GO:0120547">
    <property type="term" value="F:heme A synthase activity"/>
    <property type="evidence" value="ECO:0007669"/>
    <property type="project" value="UniProtKB-EC"/>
</dbReference>
<feature type="transmembrane region" description="Helical" evidence="11">
    <location>
        <begin position="92"/>
        <end position="114"/>
    </location>
</feature>
<evidence type="ECO:0000256" key="8">
    <source>
        <dbReference type="ARBA" id="ARBA00023133"/>
    </source>
</evidence>
<dbReference type="EC" id="1.17.99.9" evidence="11"/>
<comment type="caution">
    <text evidence="12">The sequence shown here is derived from an EMBL/GenBank/DDBJ whole genome shotgun (WGS) entry which is preliminary data.</text>
</comment>
<feature type="transmembrane region" description="Helical" evidence="11">
    <location>
        <begin position="120"/>
        <end position="142"/>
    </location>
</feature>
<dbReference type="GO" id="GO:0006784">
    <property type="term" value="P:heme A biosynthetic process"/>
    <property type="evidence" value="ECO:0007669"/>
    <property type="project" value="UniProtKB-UniRule"/>
</dbReference>
<dbReference type="GO" id="GO:0046872">
    <property type="term" value="F:metal ion binding"/>
    <property type="evidence" value="ECO:0007669"/>
    <property type="project" value="UniProtKB-KW"/>
</dbReference>
<dbReference type="InterPro" id="IPR023755">
    <property type="entry name" value="HemeA_Synthase_type1"/>
</dbReference>
<feature type="transmembrane region" description="Helical" evidence="11">
    <location>
        <begin position="63"/>
        <end position="80"/>
    </location>
</feature>
<feature type="transmembrane region" description="Helical" evidence="11">
    <location>
        <begin position="214"/>
        <end position="232"/>
    </location>
</feature>
<dbReference type="Proteomes" id="UP000321574">
    <property type="component" value="Unassembled WGS sequence"/>
</dbReference>
<keyword evidence="10" id="KW-1015">Disulfide bond</keyword>
<comment type="subcellular location">
    <subcellularLocation>
        <location evidence="11">Cell membrane</location>
        <topology evidence="11">Multi-pass membrane protein</topology>
    </subcellularLocation>
    <subcellularLocation>
        <location evidence="1">Membrane</location>
        <topology evidence="1">Multi-pass membrane protein</topology>
    </subcellularLocation>
</comment>
<dbReference type="PANTHER" id="PTHR35457:SF1">
    <property type="entry name" value="HEME A SYNTHASE"/>
    <property type="match status" value="1"/>
</dbReference>
<name>A0A5C8P2Q3_9BACI</name>
<evidence type="ECO:0000256" key="6">
    <source>
        <dbReference type="ARBA" id="ARBA00023002"/>
    </source>
</evidence>
<keyword evidence="8 11" id="KW-0350">Heme biosynthesis</keyword>
<feature type="transmembrane region" description="Helical" evidence="11">
    <location>
        <begin position="163"/>
        <end position="180"/>
    </location>
</feature>
<dbReference type="RefSeq" id="WP_147665103.1">
    <property type="nucleotide sequence ID" value="NZ_VDUW01000001.1"/>
</dbReference>
<dbReference type="InterPro" id="IPR003780">
    <property type="entry name" value="COX15/CtaA_fam"/>
</dbReference>
<keyword evidence="7 11" id="KW-0408">Iron</keyword>
<dbReference type="AlphaFoldDB" id="A0A5C8P2Q3"/>
<evidence type="ECO:0000256" key="3">
    <source>
        <dbReference type="ARBA" id="ARBA00022692"/>
    </source>
</evidence>
<comment type="subunit">
    <text evidence="11">Interacts with CtaB.</text>
</comment>
<keyword evidence="6 11" id="KW-0560">Oxidoreductase</keyword>
<proteinExistence type="inferred from homology"/>
<keyword evidence="3 11" id="KW-0812">Transmembrane</keyword>
<organism evidence="12 13">
    <name type="scientific">Cerasibacillus terrae</name>
    <dbReference type="NCBI Taxonomy" id="2498845"/>
    <lineage>
        <taxon>Bacteria</taxon>
        <taxon>Bacillati</taxon>
        <taxon>Bacillota</taxon>
        <taxon>Bacilli</taxon>
        <taxon>Bacillales</taxon>
        <taxon>Bacillaceae</taxon>
        <taxon>Cerasibacillus</taxon>
    </lineage>
</organism>